<evidence type="ECO:0000313" key="16">
    <source>
        <dbReference type="EMBL" id="PMB99254.1"/>
    </source>
</evidence>
<dbReference type="Gene3D" id="1.10.540.10">
    <property type="entry name" value="Acyl-CoA dehydrogenase/oxidase, N-terminal domain"/>
    <property type="match status" value="1"/>
</dbReference>
<dbReference type="SUPFAM" id="SSF56645">
    <property type="entry name" value="Acyl-CoA dehydrogenase NM domain-like"/>
    <property type="match status" value="1"/>
</dbReference>
<dbReference type="Gene3D" id="2.40.110.10">
    <property type="entry name" value="Butyryl-CoA Dehydrogenase, subunit A, domain 2"/>
    <property type="match status" value="1"/>
</dbReference>
<dbReference type="InterPro" id="IPR013786">
    <property type="entry name" value="AcylCoA_DH/ox_N"/>
</dbReference>
<feature type="region of interest" description="Disordered" evidence="11">
    <location>
        <begin position="670"/>
        <end position="689"/>
    </location>
</feature>
<keyword evidence="6" id="KW-0274">FAD</keyword>
<evidence type="ECO:0000259" key="15">
    <source>
        <dbReference type="Pfam" id="PF22924"/>
    </source>
</evidence>
<evidence type="ECO:0000256" key="3">
    <source>
        <dbReference type="ARBA" id="ARBA00006288"/>
    </source>
</evidence>
<evidence type="ECO:0000259" key="12">
    <source>
        <dbReference type="Pfam" id="PF01756"/>
    </source>
</evidence>
<dbReference type="EC" id="1.3.3.6" evidence="4"/>
<evidence type="ECO:0000256" key="6">
    <source>
        <dbReference type="ARBA" id="ARBA00022827"/>
    </source>
</evidence>
<dbReference type="Gene3D" id="1.20.140.10">
    <property type="entry name" value="Butyryl-CoA Dehydrogenase, subunit A, domain 3"/>
    <property type="match status" value="2"/>
</dbReference>
<dbReference type="FunFam" id="2.40.110.10:FF:000005">
    <property type="entry name" value="Acyl-coenzyme A oxidase"/>
    <property type="match status" value="1"/>
</dbReference>
<dbReference type="GO" id="GO:0055088">
    <property type="term" value="P:lipid homeostasis"/>
    <property type="evidence" value="ECO:0007669"/>
    <property type="project" value="TreeGrafter"/>
</dbReference>
<dbReference type="InterPro" id="IPR046373">
    <property type="entry name" value="Acyl-CoA_Oxase/DH_mid-dom_sf"/>
</dbReference>
<dbReference type="RefSeq" id="WP_102160133.1">
    <property type="nucleotide sequence ID" value="NZ_PNFZ01000001.1"/>
</dbReference>
<evidence type="ECO:0000256" key="2">
    <source>
        <dbReference type="ARBA" id="ARBA00004275"/>
    </source>
</evidence>
<dbReference type="InterPro" id="IPR012258">
    <property type="entry name" value="Acyl-CoA_oxidase"/>
</dbReference>
<evidence type="ECO:0000256" key="9">
    <source>
        <dbReference type="ARBA" id="ARBA00023098"/>
    </source>
</evidence>
<dbReference type="GO" id="GO:0033540">
    <property type="term" value="P:fatty acid beta-oxidation using acyl-CoA oxidase"/>
    <property type="evidence" value="ECO:0007669"/>
    <property type="project" value="TreeGrafter"/>
</dbReference>
<dbReference type="OrthoDB" id="1144545at2"/>
<evidence type="ECO:0000259" key="13">
    <source>
        <dbReference type="Pfam" id="PF02770"/>
    </source>
</evidence>
<dbReference type="InterPro" id="IPR036250">
    <property type="entry name" value="AcylCo_DH-like_C"/>
</dbReference>
<comment type="cofactor">
    <cofactor evidence="1">
        <name>FAD</name>
        <dbReference type="ChEBI" id="CHEBI:57692"/>
    </cofactor>
</comment>
<dbReference type="AlphaFoldDB" id="A0A2N6PKP8"/>
<comment type="similarity">
    <text evidence="3">Belongs to the acyl-CoA oxidase family.</text>
</comment>
<keyword evidence="17" id="KW-1185">Reference proteome</keyword>
<dbReference type="Pfam" id="PF02770">
    <property type="entry name" value="Acyl-CoA_dh_M"/>
    <property type="match status" value="1"/>
</dbReference>
<evidence type="ECO:0000256" key="4">
    <source>
        <dbReference type="ARBA" id="ARBA00012870"/>
    </source>
</evidence>
<dbReference type="InterPro" id="IPR002655">
    <property type="entry name" value="Acyl-CoA_oxidase_C"/>
</dbReference>
<dbReference type="GO" id="GO:0071949">
    <property type="term" value="F:FAD binding"/>
    <property type="evidence" value="ECO:0007669"/>
    <property type="project" value="InterPro"/>
</dbReference>
<dbReference type="EMBL" id="PNFZ01000001">
    <property type="protein sequence ID" value="PMB99254.1"/>
    <property type="molecule type" value="Genomic_DNA"/>
</dbReference>
<feature type="domain" description="Acyl-CoA oxidase C-alpha1" evidence="15">
    <location>
        <begin position="282"/>
        <end position="441"/>
    </location>
</feature>
<gene>
    <name evidence="16" type="ORF">CJ198_01585</name>
</gene>
<evidence type="ECO:0000256" key="8">
    <source>
        <dbReference type="ARBA" id="ARBA00023002"/>
    </source>
</evidence>
<name>A0A2N6PKP8_9MICO</name>
<evidence type="ECO:0000256" key="5">
    <source>
        <dbReference type="ARBA" id="ARBA00022630"/>
    </source>
</evidence>
<evidence type="ECO:0000256" key="7">
    <source>
        <dbReference type="ARBA" id="ARBA00022832"/>
    </source>
</evidence>
<dbReference type="FunFam" id="1.20.140.10:FF:000010">
    <property type="entry name" value="Acyl-coenzyme A oxidase"/>
    <property type="match status" value="1"/>
</dbReference>
<reference evidence="16 17" key="1">
    <citation type="submission" date="2017-09" db="EMBL/GenBank/DDBJ databases">
        <title>Bacterial strain isolated from the female urinary microbiota.</title>
        <authorList>
            <person name="Thomas-White K."/>
            <person name="Kumar N."/>
            <person name="Forster S."/>
            <person name="Putonti C."/>
            <person name="Lawley T."/>
            <person name="Wolfe A.J."/>
        </authorList>
    </citation>
    <scope>NUCLEOTIDE SEQUENCE [LARGE SCALE GENOMIC DNA]</scope>
    <source>
        <strain evidence="16 17">UMB0680</strain>
    </source>
</reference>
<keyword evidence="7" id="KW-0276">Fatty acid metabolism</keyword>
<keyword evidence="9" id="KW-0443">Lipid metabolism</keyword>
<evidence type="ECO:0000259" key="14">
    <source>
        <dbReference type="Pfam" id="PF02771"/>
    </source>
</evidence>
<feature type="domain" description="Acyl-CoA oxidase/dehydrogenase middle" evidence="13">
    <location>
        <begin position="136"/>
        <end position="246"/>
    </location>
</feature>
<protein>
    <recommendedName>
        <fullName evidence="4">acyl-CoA oxidase</fullName>
        <ecNumber evidence="4">1.3.3.6</ecNumber>
    </recommendedName>
</protein>
<dbReference type="GO" id="GO:0003997">
    <property type="term" value="F:acyl-CoA oxidase activity"/>
    <property type="evidence" value="ECO:0007669"/>
    <property type="project" value="UniProtKB-EC"/>
</dbReference>
<keyword evidence="8" id="KW-0560">Oxidoreductase</keyword>
<dbReference type="PANTHER" id="PTHR10909:SF352">
    <property type="entry name" value="ACYL-COENZYME A OXIDASE-LIKE PROTEIN"/>
    <property type="match status" value="1"/>
</dbReference>
<dbReference type="PANTHER" id="PTHR10909">
    <property type="entry name" value="ELECTRON TRANSPORT OXIDOREDUCTASE"/>
    <property type="match status" value="1"/>
</dbReference>
<dbReference type="SUPFAM" id="SSF47203">
    <property type="entry name" value="Acyl-CoA dehydrogenase C-terminal domain-like"/>
    <property type="match status" value="2"/>
</dbReference>
<keyword evidence="5" id="KW-0285">Flavoprotein</keyword>
<feature type="compositionally biased region" description="Basic residues" evidence="11">
    <location>
        <begin position="676"/>
        <end position="689"/>
    </location>
</feature>
<dbReference type="GO" id="GO:0005504">
    <property type="term" value="F:fatty acid binding"/>
    <property type="evidence" value="ECO:0007669"/>
    <property type="project" value="TreeGrafter"/>
</dbReference>
<accession>A0A2N6PKP8</accession>
<dbReference type="PIRSF" id="PIRSF000168">
    <property type="entry name" value="Acyl-CoA_oxidase"/>
    <property type="match status" value="1"/>
</dbReference>
<evidence type="ECO:0000256" key="1">
    <source>
        <dbReference type="ARBA" id="ARBA00001974"/>
    </source>
</evidence>
<dbReference type="Pfam" id="PF22924">
    <property type="entry name" value="ACOX_C_alpha1"/>
    <property type="match status" value="1"/>
</dbReference>
<dbReference type="Proteomes" id="UP000235703">
    <property type="component" value="Unassembled WGS sequence"/>
</dbReference>
<dbReference type="Pfam" id="PF02771">
    <property type="entry name" value="Acyl-CoA_dh_N"/>
    <property type="match status" value="1"/>
</dbReference>
<sequence length="689" mass="75462">MSKKHQLSVDPARIGAVLDGRWAEQRYIGRSFIDSEHAVLSETGDLEQLREETLAGVKALIDTGISGLPLPESEGGQNNHAGYVAAFEELVTAEPSIQIKAGVQFGLFAGAIQHLGNAEQHDKWLKPAVRGELLGAFAMTEIGHGSDVASIGTTATYDPSDETFVINTPFRAATKEYLGNAAVHGEAAVVFAQLITNGVNHGVHCFFVPIRDGAAGEPLPGVTPEDDGRKGGLLGIDNGRLSFDNVRVPRTNLLNRYGDVAADGTYSSDIESPGRRFFTMLGTLVQGRVSLDGSGVTAAKLALDIAMRYGLQRRQFTGGDDAVEEVLMDYQQHQRRLMPLVARVFANAVAHDQLLESFQLVFGGEDDSDEARQRLETQAAGFKAITTWDALCTIQECREACGGAGYMWENRLVGLYGDLDVYVTFEGDNTVLLQLVAKRLLSDYAAELKDIDLGGVARYIGTQAAEHSLYRSGLANVGRTIGDIFTPALNNKRVRSGHVQQAMLHNRVEVMVADLAGTLRPAASMPPAKAAEVFNSVQHQLIEAARAYIEALKWEALNDAMHEVQKRSGHDEEAKLLRRIRDLYGLSLIEDNIGWHIMYGRLSMSRARQIGPTIDSLCTKLAANAGDICESFGYGPKHRRATIAEGIEAKRQQEAMDYYRNARAQRDFPVDERHLYKQRKAKEKKAKRG</sequence>
<keyword evidence="10" id="KW-0576">Peroxisome</keyword>
<dbReference type="InterPro" id="IPR006091">
    <property type="entry name" value="Acyl-CoA_Oxase/DH_mid-dom"/>
</dbReference>
<comment type="subcellular location">
    <subcellularLocation>
        <location evidence="2">Peroxisome</location>
    </subcellularLocation>
</comment>
<feature type="domain" description="Acyl-CoA oxidase C-terminal" evidence="12">
    <location>
        <begin position="530"/>
        <end position="633"/>
    </location>
</feature>
<dbReference type="InterPro" id="IPR055060">
    <property type="entry name" value="ACOX_C_alpha1"/>
</dbReference>
<organism evidence="16 17">
    <name type="scientific">Brevibacterium luteolum</name>
    <dbReference type="NCBI Taxonomy" id="199591"/>
    <lineage>
        <taxon>Bacteria</taxon>
        <taxon>Bacillati</taxon>
        <taxon>Actinomycetota</taxon>
        <taxon>Actinomycetes</taxon>
        <taxon>Micrococcales</taxon>
        <taxon>Brevibacteriaceae</taxon>
        <taxon>Brevibacterium</taxon>
    </lineage>
</organism>
<dbReference type="InterPro" id="IPR037069">
    <property type="entry name" value="AcylCoA_DH/ox_N_sf"/>
</dbReference>
<dbReference type="InterPro" id="IPR009100">
    <property type="entry name" value="AcylCoA_DH/oxidase_NM_dom_sf"/>
</dbReference>
<comment type="caution">
    <text evidence="16">The sequence shown here is derived from an EMBL/GenBank/DDBJ whole genome shotgun (WGS) entry which is preliminary data.</text>
</comment>
<evidence type="ECO:0000313" key="17">
    <source>
        <dbReference type="Proteomes" id="UP000235703"/>
    </source>
</evidence>
<proteinExistence type="inferred from homology"/>
<evidence type="ECO:0000256" key="11">
    <source>
        <dbReference type="SAM" id="MobiDB-lite"/>
    </source>
</evidence>
<dbReference type="Pfam" id="PF01756">
    <property type="entry name" value="ACOX"/>
    <property type="match status" value="1"/>
</dbReference>
<feature type="domain" description="Acyl-CoA dehydrogenase/oxidase N-terminal" evidence="14">
    <location>
        <begin position="33"/>
        <end position="132"/>
    </location>
</feature>
<evidence type="ECO:0000256" key="10">
    <source>
        <dbReference type="ARBA" id="ARBA00023140"/>
    </source>
</evidence>